<evidence type="ECO:0000259" key="1">
    <source>
        <dbReference type="Pfam" id="PF01814"/>
    </source>
</evidence>
<feature type="domain" description="Hemerythrin-like" evidence="1">
    <location>
        <begin position="18"/>
        <end position="136"/>
    </location>
</feature>
<dbReference type="InterPro" id="IPR012312">
    <property type="entry name" value="Hemerythrin-like"/>
</dbReference>
<gene>
    <name evidence="2" type="ORF">BDY21DRAFT_360533</name>
</gene>
<evidence type="ECO:0000313" key="3">
    <source>
        <dbReference type="Proteomes" id="UP000799766"/>
    </source>
</evidence>
<dbReference type="PANTHER" id="PTHR38048">
    <property type="entry name" value="EXPRESSED PROTEIN"/>
    <property type="match status" value="1"/>
</dbReference>
<dbReference type="Gene3D" id="1.20.120.520">
    <property type="entry name" value="nmb1532 protein domain like"/>
    <property type="match status" value="1"/>
</dbReference>
<dbReference type="PANTHER" id="PTHR38048:SF2">
    <property type="entry name" value="HEMERYTHRIN-LIKE DOMAIN-CONTAINING PROTEIN"/>
    <property type="match status" value="1"/>
</dbReference>
<name>A0A6A6PC32_9PEZI</name>
<sequence length="202" mass="22731">MQSDTDAPLLMATEMALAHNIMISGLNSIYVQGPNVTAPKDVKAFLFYCKAWTMLVEHHHDTEEQLVFPKVEAVCPKLDIAKHKQQHGGFVGGVQDFQSYVTITTQEDYKWDDMKNLLDSFAPAMVEHLKDEIGTFLNLKDCDNFALLEADVILPFALGNADKTFENGAHEFPPLPFFIPYLVEYVDAIDDIEDVQGISLYD</sequence>
<reference evidence="2" key="1">
    <citation type="journal article" date="2020" name="Stud. Mycol.">
        <title>101 Dothideomycetes genomes: a test case for predicting lifestyles and emergence of pathogens.</title>
        <authorList>
            <person name="Haridas S."/>
            <person name="Albert R."/>
            <person name="Binder M."/>
            <person name="Bloem J."/>
            <person name="Labutti K."/>
            <person name="Salamov A."/>
            <person name="Andreopoulos B."/>
            <person name="Baker S."/>
            <person name="Barry K."/>
            <person name="Bills G."/>
            <person name="Bluhm B."/>
            <person name="Cannon C."/>
            <person name="Castanera R."/>
            <person name="Culley D."/>
            <person name="Daum C."/>
            <person name="Ezra D."/>
            <person name="Gonzalez J."/>
            <person name="Henrissat B."/>
            <person name="Kuo A."/>
            <person name="Liang C."/>
            <person name="Lipzen A."/>
            <person name="Lutzoni F."/>
            <person name="Magnuson J."/>
            <person name="Mondo S."/>
            <person name="Nolan M."/>
            <person name="Ohm R."/>
            <person name="Pangilinan J."/>
            <person name="Park H.-J."/>
            <person name="Ramirez L."/>
            <person name="Alfaro M."/>
            <person name="Sun H."/>
            <person name="Tritt A."/>
            <person name="Yoshinaga Y."/>
            <person name="Zwiers L.-H."/>
            <person name="Turgeon B."/>
            <person name="Goodwin S."/>
            <person name="Spatafora J."/>
            <person name="Crous P."/>
            <person name="Grigoriev I."/>
        </authorList>
    </citation>
    <scope>NUCLEOTIDE SEQUENCE</scope>
    <source>
        <strain evidence="2">ATCC 16933</strain>
    </source>
</reference>
<organism evidence="2 3">
    <name type="scientific">Lineolata rhizophorae</name>
    <dbReference type="NCBI Taxonomy" id="578093"/>
    <lineage>
        <taxon>Eukaryota</taxon>
        <taxon>Fungi</taxon>
        <taxon>Dikarya</taxon>
        <taxon>Ascomycota</taxon>
        <taxon>Pezizomycotina</taxon>
        <taxon>Dothideomycetes</taxon>
        <taxon>Dothideomycetes incertae sedis</taxon>
        <taxon>Lineolatales</taxon>
        <taxon>Lineolataceae</taxon>
        <taxon>Lineolata</taxon>
    </lineage>
</organism>
<dbReference type="Pfam" id="PF01814">
    <property type="entry name" value="Hemerythrin"/>
    <property type="match status" value="1"/>
</dbReference>
<protein>
    <recommendedName>
        <fullName evidence="1">Hemerythrin-like domain-containing protein</fullName>
    </recommendedName>
</protein>
<dbReference type="InterPro" id="IPR053206">
    <property type="entry name" value="Dimeric_xanthone_biosynth"/>
</dbReference>
<dbReference type="EMBL" id="MU001671">
    <property type="protein sequence ID" value="KAF2461409.1"/>
    <property type="molecule type" value="Genomic_DNA"/>
</dbReference>
<accession>A0A6A6PC32</accession>
<evidence type="ECO:0000313" key="2">
    <source>
        <dbReference type="EMBL" id="KAF2461409.1"/>
    </source>
</evidence>
<dbReference type="AlphaFoldDB" id="A0A6A6PC32"/>
<dbReference type="OrthoDB" id="58416at2759"/>
<proteinExistence type="predicted"/>
<dbReference type="Proteomes" id="UP000799766">
    <property type="component" value="Unassembled WGS sequence"/>
</dbReference>
<keyword evidence="3" id="KW-1185">Reference proteome</keyword>